<proteinExistence type="predicted"/>
<evidence type="ECO:0000313" key="1">
    <source>
        <dbReference type="EMBL" id="BAT83893.1"/>
    </source>
</evidence>
<gene>
    <name evidence="1" type="primary">Vigan.04G113300</name>
    <name evidence="1" type="ORF">VIGAN_04113300</name>
</gene>
<reference evidence="1 2" key="1">
    <citation type="journal article" date="2015" name="Sci. Rep.">
        <title>The power of single molecule real-time sequencing technology in the de novo assembly of a eukaryotic genome.</title>
        <authorList>
            <person name="Sakai H."/>
            <person name="Naito K."/>
            <person name="Ogiso-Tanaka E."/>
            <person name="Takahashi Y."/>
            <person name="Iseki K."/>
            <person name="Muto C."/>
            <person name="Satou K."/>
            <person name="Teruya K."/>
            <person name="Shiroma A."/>
            <person name="Shimoji M."/>
            <person name="Hirano T."/>
            <person name="Itoh T."/>
            <person name="Kaga A."/>
            <person name="Tomooka N."/>
        </authorList>
    </citation>
    <scope>NUCLEOTIDE SEQUENCE [LARGE SCALE GENOMIC DNA]</scope>
    <source>
        <strain evidence="2">cv. Shumari</strain>
    </source>
</reference>
<organism evidence="1 2">
    <name type="scientific">Vigna angularis var. angularis</name>
    <dbReference type="NCBI Taxonomy" id="157739"/>
    <lineage>
        <taxon>Eukaryota</taxon>
        <taxon>Viridiplantae</taxon>
        <taxon>Streptophyta</taxon>
        <taxon>Embryophyta</taxon>
        <taxon>Tracheophyta</taxon>
        <taxon>Spermatophyta</taxon>
        <taxon>Magnoliopsida</taxon>
        <taxon>eudicotyledons</taxon>
        <taxon>Gunneridae</taxon>
        <taxon>Pentapetalae</taxon>
        <taxon>rosids</taxon>
        <taxon>fabids</taxon>
        <taxon>Fabales</taxon>
        <taxon>Fabaceae</taxon>
        <taxon>Papilionoideae</taxon>
        <taxon>50 kb inversion clade</taxon>
        <taxon>NPAAA clade</taxon>
        <taxon>indigoferoid/millettioid clade</taxon>
        <taxon>Phaseoleae</taxon>
        <taxon>Vigna</taxon>
    </lineage>
</organism>
<name>A0A0S3RTG6_PHAAN</name>
<accession>A0A0S3RTG6</accession>
<sequence>MVKLERSEGYEGEKAVKKAMGFIVMAMENKIGVKVFVKCPKPPTTQDAKEGRDDSCAAYYTPEKVTPVFKYSSYGLCFMLYYYVICYDVIFGYSPLHVVVVVSTYDDRTCTGVDDIADKTGSK</sequence>
<protein>
    <submittedName>
        <fullName evidence="1">Uncharacterized protein</fullName>
    </submittedName>
</protein>
<dbReference type="AlphaFoldDB" id="A0A0S3RTG6"/>
<dbReference type="EMBL" id="AP015037">
    <property type="protein sequence ID" value="BAT83893.1"/>
    <property type="molecule type" value="Genomic_DNA"/>
</dbReference>
<evidence type="ECO:0000313" key="2">
    <source>
        <dbReference type="Proteomes" id="UP000291084"/>
    </source>
</evidence>
<keyword evidence="2" id="KW-1185">Reference proteome</keyword>
<dbReference type="Proteomes" id="UP000291084">
    <property type="component" value="Chromosome 4"/>
</dbReference>